<sequence>MLTPRVLRALGWTGLFFFAFISEQRPRSQP</sequence>
<dbReference type="Proteomes" id="UP000143489">
    <property type="component" value="Segment"/>
</dbReference>
<proteinExistence type="predicted"/>
<evidence type="ECO:0000313" key="1">
    <source>
        <dbReference type="EMBL" id="ABR13129.1"/>
    </source>
</evidence>
<dbReference type="EMBL" id="EF523390">
    <property type="protein sequence ID" value="ABR13129.1"/>
    <property type="molecule type" value="Genomic_DNA"/>
</dbReference>
<name>A7KQ43_9ALPH</name>
<gene>
    <name evidence="1" type="ORF">MDV057</name>
</gene>
<organism evidence="1 2">
    <name type="scientific">Gallid alphaherpesvirus 2</name>
    <dbReference type="NCBI Taxonomy" id="10390"/>
    <lineage>
        <taxon>Viruses</taxon>
        <taxon>Duplodnaviria</taxon>
        <taxon>Heunggongvirae</taxon>
        <taxon>Peploviricota</taxon>
        <taxon>Herviviricetes</taxon>
        <taxon>Herpesvirales</taxon>
        <taxon>Orthoherpesviridae</taxon>
        <taxon>Alphaherpesvirinae</taxon>
        <taxon>Mardivirus</taxon>
        <taxon>Mardivirus gallidalpha2</taxon>
    </lineage>
</organism>
<protein>
    <submittedName>
        <fullName evidence="1">UL44A</fullName>
    </submittedName>
</protein>
<evidence type="ECO:0000313" key="2">
    <source>
        <dbReference type="Proteomes" id="UP000143489"/>
    </source>
</evidence>
<reference evidence="1 2" key="1">
    <citation type="journal article" date="2007" name="Virus Genes">
        <title>Comparative sequence analysis of a highly oncogenic but horizontal spread-defective clone of Marek's disease virus.</title>
        <authorList>
            <person name="Spatz S.J."/>
            <person name="Zhao Y."/>
            <person name="Petherbridge L."/>
            <person name="Smith L.P."/>
            <person name="Baigent S.J."/>
            <person name="Nair V."/>
        </authorList>
    </citation>
    <scope>NUCLEOTIDE SEQUENCE [LARGE SCALE GENOMIC DNA]</scope>
    <source>
        <strain evidence="1">RB-1B</strain>
    </source>
</reference>
<accession>A7KQ43</accession>